<dbReference type="NCBIfam" id="TIGR00553">
    <property type="entry name" value="pabB"/>
    <property type="match status" value="1"/>
</dbReference>
<dbReference type="PANTHER" id="PTHR11236">
    <property type="entry name" value="AMINOBENZOATE/ANTHRANILATE SYNTHASE"/>
    <property type="match status" value="1"/>
</dbReference>
<dbReference type="GO" id="GO:0046820">
    <property type="term" value="F:4-amino-4-deoxychorismate synthase activity"/>
    <property type="evidence" value="ECO:0007669"/>
    <property type="project" value="TreeGrafter"/>
</dbReference>
<sequence>MRTTDRVIPTGAGAADGFGRWRAPFVLLDDARPGGTARLYRDPVEILVARTPSEVRALLDRLRTARGLHAAGFLSYEAAPAFDPAMQVVAGSAMPLAWFGLFEKWDAIDPAASLPDPAGAHAGAPVPRIAPAAYRATVEALLAKIGAGDLYQANLTFPTDVAMAGDPLSLYAGLRARAAAGYGAVVATGAETLLSLSPELFFTLMGDRLTCRPMKGTARRGATRAADDALAASLAADPKQRAENLMIVDLMRNDLSRVAESGSVAVPELFAVERYPTVQQMTSTVTATLADGRSAVDVLAATFPCGSITGAPKLAAMAAIATLEESPRGAYTGSIGRIDANGDAAFNVAIRTLAIPAGATQATLSLGSGIVADSDPAAEWEECLTKGAFISGGTPTPDLIETMAFDPEEGLLRLDLHLARMKASAAALGFAFDRHAARNELQAATFRLRGPRRIRLVLAPSGAVAIESGPLPAVPDRPMTVAIRPLPVPPGDLRLRHKTADRGFYDAARRAAGTEEVVFEHDGRLTEGSFTSIFVPRGALLVTPAADADTPMLPGVLRAALLAEGRAVEGVVTRADLAHGFFLGNALRGLIPALVAPDI</sequence>
<dbReference type="InterPro" id="IPR036038">
    <property type="entry name" value="Aminotransferase-like"/>
</dbReference>
<accession>A0A916T0T3</accession>
<dbReference type="InterPro" id="IPR015890">
    <property type="entry name" value="Chorismate_C"/>
</dbReference>
<organism evidence="3 4">
    <name type="scientific">Sphingomonas metalli</name>
    <dbReference type="NCBI Taxonomy" id="1779358"/>
    <lineage>
        <taxon>Bacteria</taxon>
        <taxon>Pseudomonadati</taxon>
        <taxon>Pseudomonadota</taxon>
        <taxon>Alphaproteobacteria</taxon>
        <taxon>Sphingomonadales</taxon>
        <taxon>Sphingomonadaceae</taxon>
        <taxon>Sphingomonas</taxon>
    </lineage>
</organism>
<dbReference type="InterPro" id="IPR005801">
    <property type="entry name" value="ADC_synthase"/>
</dbReference>
<dbReference type="Gene3D" id="3.60.120.10">
    <property type="entry name" value="Anthranilate synthase"/>
    <property type="match status" value="1"/>
</dbReference>
<reference evidence="3" key="1">
    <citation type="journal article" date="2014" name="Int. J. Syst. Evol. Microbiol.">
        <title>Complete genome sequence of Corynebacterium casei LMG S-19264T (=DSM 44701T), isolated from a smear-ripened cheese.</title>
        <authorList>
            <consortium name="US DOE Joint Genome Institute (JGI-PGF)"/>
            <person name="Walter F."/>
            <person name="Albersmeier A."/>
            <person name="Kalinowski J."/>
            <person name="Ruckert C."/>
        </authorList>
    </citation>
    <scope>NUCLEOTIDE SEQUENCE</scope>
    <source>
        <strain evidence="3">CGMCC 1.15330</strain>
    </source>
</reference>
<evidence type="ECO:0000313" key="4">
    <source>
        <dbReference type="Proteomes" id="UP000623067"/>
    </source>
</evidence>
<dbReference type="Proteomes" id="UP000623067">
    <property type="component" value="Unassembled WGS sequence"/>
</dbReference>
<dbReference type="SUPFAM" id="SSF56322">
    <property type="entry name" value="ADC synthase"/>
    <property type="match status" value="1"/>
</dbReference>
<dbReference type="InterPro" id="IPR019999">
    <property type="entry name" value="Anth_synth_I-like"/>
</dbReference>
<dbReference type="GO" id="GO:0000162">
    <property type="term" value="P:L-tryptophan biosynthetic process"/>
    <property type="evidence" value="ECO:0007669"/>
    <property type="project" value="TreeGrafter"/>
</dbReference>
<dbReference type="GO" id="GO:0009396">
    <property type="term" value="P:folic acid-containing compound biosynthetic process"/>
    <property type="evidence" value="ECO:0007669"/>
    <property type="project" value="InterPro"/>
</dbReference>
<dbReference type="InterPro" id="IPR005802">
    <property type="entry name" value="ADC_synth_comp_1"/>
</dbReference>
<dbReference type="Gene3D" id="3.20.10.10">
    <property type="entry name" value="D-amino Acid Aminotransferase, subunit A, domain 2"/>
    <property type="match status" value="1"/>
</dbReference>
<dbReference type="AlphaFoldDB" id="A0A916T0T3"/>
<dbReference type="EMBL" id="BMIH01000002">
    <property type="protein sequence ID" value="GGB25929.1"/>
    <property type="molecule type" value="Genomic_DNA"/>
</dbReference>
<evidence type="ECO:0000256" key="1">
    <source>
        <dbReference type="ARBA" id="ARBA00014472"/>
    </source>
</evidence>
<dbReference type="SUPFAM" id="SSF56752">
    <property type="entry name" value="D-aminoacid aminotransferase-like PLP-dependent enzymes"/>
    <property type="match status" value="1"/>
</dbReference>
<keyword evidence="4" id="KW-1185">Reference proteome</keyword>
<evidence type="ECO:0000259" key="2">
    <source>
        <dbReference type="Pfam" id="PF00425"/>
    </source>
</evidence>
<dbReference type="RefSeq" id="WP_188658071.1">
    <property type="nucleotide sequence ID" value="NZ_BMIH01000002.1"/>
</dbReference>
<gene>
    <name evidence="3" type="ORF">GCM10011380_14390</name>
</gene>
<dbReference type="InterPro" id="IPR043132">
    <property type="entry name" value="BCAT-like_C"/>
</dbReference>
<dbReference type="PANTHER" id="PTHR11236:SF50">
    <property type="entry name" value="AMINODEOXYCHORISMATE SYNTHASE COMPONENT 1"/>
    <property type="match status" value="1"/>
</dbReference>
<reference evidence="3" key="2">
    <citation type="submission" date="2020-09" db="EMBL/GenBank/DDBJ databases">
        <authorList>
            <person name="Sun Q."/>
            <person name="Zhou Y."/>
        </authorList>
    </citation>
    <scope>NUCLEOTIDE SEQUENCE</scope>
    <source>
        <strain evidence="3">CGMCC 1.15330</strain>
    </source>
</reference>
<dbReference type="Pfam" id="PF01063">
    <property type="entry name" value="Aminotran_4"/>
    <property type="match status" value="1"/>
</dbReference>
<proteinExistence type="predicted"/>
<name>A0A916T0T3_9SPHN</name>
<dbReference type="Gene3D" id="3.30.470.10">
    <property type="match status" value="1"/>
</dbReference>
<evidence type="ECO:0000313" key="3">
    <source>
        <dbReference type="EMBL" id="GGB25929.1"/>
    </source>
</evidence>
<feature type="domain" description="Chorismate-utilising enzyme C-terminal" evidence="2">
    <location>
        <begin position="132"/>
        <end position="386"/>
    </location>
</feature>
<dbReference type="InterPro" id="IPR001544">
    <property type="entry name" value="Aminotrans_IV"/>
</dbReference>
<dbReference type="InterPro" id="IPR043131">
    <property type="entry name" value="BCAT-like_N"/>
</dbReference>
<comment type="caution">
    <text evidence="3">The sequence shown here is derived from an EMBL/GenBank/DDBJ whole genome shotgun (WGS) entry which is preliminary data.</text>
</comment>
<dbReference type="PRINTS" id="PR00095">
    <property type="entry name" value="ANTSNTHASEI"/>
</dbReference>
<dbReference type="Pfam" id="PF00425">
    <property type="entry name" value="Chorismate_bind"/>
    <property type="match status" value="1"/>
</dbReference>
<protein>
    <recommendedName>
        <fullName evidence="1">Probable branched-chain-amino-acid aminotransferase</fullName>
    </recommendedName>
</protein>